<dbReference type="Pfam" id="PF12702">
    <property type="entry name" value="Lipocalin_3"/>
    <property type="match status" value="1"/>
</dbReference>
<evidence type="ECO:0000313" key="2">
    <source>
        <dbReference type="EMBL" id="SMO72853.1"/>
    </source>
</evidence>
<dbReference type="InterPro" id="IPR024311">
    <property type="entry name" value="Lipocalin-like"/>
</dbReference>
<evidence type="ECO:0000259" key="1">
    <source>
        <dbReference type="Pfam" id="PF12702"/>
    </source>
</evidence>
<gene>
    <name evidence="2" type="ORF">SAMN06265171_105285</name>
</gene>
<dbReference type="PROSITE" id="PS51257">
    <property type="entry name" value="PROKAR_LIPOPROTEIN"/>
    <property type="match status" value="1"/>
</dbReference>
<proteinExistence type="predicted"/>
<dbReference type="Proteomes" id="UP000316916">
    <property type="component" value="Unassembled WGS sequence"/>
</dbReference>
<reference evidence="2 3" key="1">
    <citation type="submission" date="2017-05" db="EMBL/GenBank/DDBJ databases">
        <authorList>
            <person name="Varghese N."/>
            <person name="Submissions S."/>
        </authorList>
    </citation>
    <scope>NUCLEOTIDE SEQUENCE [LARGE SCALE GENOMIC DNA]</scope>
    <source>
        <strain evidence="2 3">DSM 29371</strain>
    </source>
</reference>
<dbReference type="Gene3D" id="2.40.128.280">
    <property type="match status" value="1"/>
</dbReference>
<protein>
    <submittedName>
        <fullName evidence="2">Lipocalin-like</fullName>
    </submittedName>
</protein>
<dbReference type="RefSeq" id="WP_142718492.1">
    <property type="nucleotide sequence ID" value="NZ_FXTC01000005.1"/>
</dbReference>
<sequence length="133" mass="14881">MKKQTILWIALGVLTACNSPSGNKNSDSTKDINSQRVKLIGKWLQPIPGMESEKQGFELYENGVATSLNIHTLQYDKWMVSQDTLFLWYHTEGVQQVSNGVDTLIIKKLDVNNLVVSSAGTNTSDEDTYTKEK</sequence>
<accession>A0A521DMA4</accession>
<organism evidence="2 3">
    <name type="scientific">Chryseobacterium rhizoplanae</name>
    <dbReference type="NCBI Taxonomy" id="1609531"/>
    <lineage>
        <taxon>Bacteria</taxon>
        <taxon>Pseudomonadati</taxon>
        <taxon>Bacteroidota</taxon>
        <taxon>Flavobacteriia</taxon>
        <taxon>Flavobacteriales</taxon>
        <taxon>Weeksellaceae</taxon>
        <taxon>Chryseobacterium group</taxon>
        <taxon>Chryseobacterium</taxon>
    </lineage>
</organism>
<evidence type="ECO:0000313" key="3">
    <source>
        <dbReference type="Proteomes" id="UP000316916"/>
    </source>
</evidence>
<dbReference type="EMBL" id="FXTC01000005">
    <property type="protein sequence ID" value="SMO72853.1"/>
    <property type="molecule type" value="Genomic_DNA"/>
</dbReference>
<name>A0A521DMA4_9FLAO</name>
<feature type="domain" description="Lipocalin-like" evidence="1">
    <location>
        <begin position="38"/>
        <end position="131"/>
    </location>
</feature>
<dbReference type="AlphaFoldDB" id="A0A521DMA4"/>
<keyword evidence="3" id="KW-1185">Reference proteome</keyword>